<dbReference type="InterPro" id="IPR017853">
    <property type="entry name" value="GH"/>
</dbReference>
<dbReference type="PANTHER" id="PTHR31490">
    <property type="entry name" value="GLYCOSYL HYDROLASE"/>
    <property type="match status" value="1"/>
</dbReference>
<name>A0ABS3C3T9_9BACT</name>
<dbReference type="RefSeq" id="WP_206578311.1">
    <property type="nucleotide sequence ID" value="NZ_JAFKCT010000004.1"/>
</dbReference>
<keyword evidence="7" id="KW-0732">Signal</keyword>
<gene>
    <name evidence="9" type="ORF">J0A68_11255</name>
</gene>
<dbReference type="SMART" id="SM00633">
    <property type="entry name" value="Glyco_10"/>
    <property type="match status" value="1"/>
</dbReference>
<reference evidence="9 10" key="1">
    <citation type="submission" date="2021-03" db="EMBL/GenBank/DDBJ databases">
        <title>novel species isolated from a fishpond in China.</title>
        <authorList>
            <person name="Lu H."/>
            <person name="Cai Z."/>
        </authorList>
    </citation>
    <scope>NUCLEOTIDE SEQUENCE [LARGE SCALE GENOMIC DNA]</scope>
    <source>
        <strain evidence="9 10">H41</strain>
    </source>
</reference>
<evidence type="ECO:0000256" key="3">
    <source>
        <dbReference type="ARBA" id="ARBA00023295"/>
    </source>
</evidence>
<evidence type="ECO:0000256" key="2">
    <source>
        <dbReference type="ARBA" id="ARBA00023277"/>
    </source>
</evidence>
<dbReference type="PROSITE" id="PS51760">
    <property type="entry name" value="GH10_2"/>
    <property type="match status" value="1"/>
</dbReference>
<comment type="similarity">
    <text evidence="6">Belongs to the glycosyl hydrolase 10 (cellulase F) family.</text>
</comment>
<dbReference type="PROSITE" id="PS00591">
    <property type="entry name" value="GH10_1"/>
    <property type="match status" value="1"/>
</dbReference>
<evidence type="ECO:0000313" key="10">
    <source>
        <dbReference type="Proteomes" id="UP000664317"/>
    </source>
</evidence>
<protein>
    <recommendedName>
        <fullName evidence="6">Beta-xylanase</fullName>
        <ecNumber evidence="6">3.2.1.8</ecNumber>
    </recommendedName>
</protein>
<evidence type="ECO:0000256" key="5">
    <source>
        <dbReference type="PROSITE-ProRule" id="PRU10061"/>
    </source>
</evidence>
<keyword evidence="1 6" id="KW-0378">Hydrolase</keyword>
<evidence type="ECO:0000256" key="7">
    <source>
        <dbReference type="SAM" id="SignalP"/>
    </source>
</evidence>
<dbReference type="EMBL" id="JAFKCT010000004">
    <property type="protein sequence ID" value="MBN7811530.1"/>
    <property type="molecule type" value="Genomic_DNA"/>
</dbReference>
<comment type="catalytic activity">
    <reaction evidence="6">
        <text>Endohydrolysis of (1-&gt;4)-beta-D-xylosidic linkages in xylans.</text>
        <dbReference type="EC" id="3.2.1.8"/>
    </reaction>
</comment>
<comment type="caution">
    <text evidence="9">The sequence shown here is derived from an EMBL/GenBank/DDBJ whole genome shotgun (WGS) entry which is preliminary data.</text>
</comment>
<proteinExistence type="inferred from homology"/>
<evidence type="ECO:0000256" key="4">
    <source>
        <dbReference type="ARBA" id="ARBA00023326"/>
    </source>
</evidence>
<keyword evidence="2 6" id="KW-0119">Carbohydrate metabolism</keyword>
<keyword evidence="3 6" id="KW-0326">Glycosidase</keyword>
<feature type="domain" description="GH10" evidence="8">
    <location>
        <begin position="19"/>
        <end position="367"/>
    </location>
</feature>
<dbReference type="InterPro" id="IPR044846">
    <property type="entry name" value="GH10"/>
</dbReference>
<dbReference type="PANTHER" id="PTHR31490:SF90">
    <property type="entry name" value="ENDO-1,4-BETA-XYLANASE A"/>
    <property type="match status" value="1"/>
</dbReference>
<dbReference type="PRINTS" id="PR00134">
    <property type="entry name" value="GLHYDRLASE10"/>
</dbReference>
<dbReference type="Pfam" id="PF00331">
    <property type="entry name" value="Glyco_hydro_10"/>
    <property type="match status" value="1"/>
</dbReference>
<evidence type="ECO:0000259" key="8">
    <source>
        <dbReference type="PROSITE" id="PS51760"/>
    </source>
</evidence>
<dbReference type="InterPro" id="IPR001000">
    <property type="entry name" value="GH10_dom"/>
</dbReference>
<dbReference type="Proteomes" id="UP000664317">
    <property type="component" value="Unassembled WGS sequence"/>
</dbReference>
<keyword evidence="4 6" id="KW-0624">Polysaccharide degradation</keyword>
<dbReference type="InterPro" id="IPR031158">
    <property type="entry name" value="GH10_AS"/>
</dbReference>
<dbReference type="EC" id="3.2.1.8" evidence="6"/>
<evidence type="ECO:0000256" key="6">
    <source>
        <dbReference type="RuleBase" id="RU361174"/>
    </source>
</evidence>
<accession>A0ABS3C3T9</accession>
<dbReference type="Gene3D" id="3.20.20.80">
    <property type="entry name" value="Glycosidases"/>
    <property type="match status" value="1"/>
</dbReference>
<feature type="signal peptide" evidence="7">
    <location>
        <begin position="1"/>
        <end position="19"/>
    </location>
</feature>
<evidence type="ECO:0000313" key="9">
    <source>
        <dbReference type="EMBL" id="MBN7811530.1"/>
    </source>
</evidence>
<feature type="chain" id="PRO_5046543266" description="Beta-xylanase" evidence="7">
    <location>
        <begin position="20"/>
        <end position="370"/>
    </location>
</feature>
<evidence type="ECO:0000256" key="1">
    <source>
        <dbReference type="ARBA" id="ARBA00022801"/>
    </source>
</evidence>
<organism evidence="9 10">
    <name type="scientific">Algoriphagus oliviformis</name>
    <dbReference type="NCBI Taxonomy" id="2811231"/>
    <lineage>
        <taxon>Bacteria</taxon>
        <taxon>Pseudomonadati</taxon>
        <taxon>Bacteroidota</taxon>
        <taxon>Cytophagia</taxon>
        <taxon>Cytophagales</taxon>
        <taxon>Cyclobacteriaceae</taxon>
        <taxon>Algoriphagus</taxon>
    </lineage>
</organism>
<keyword evidence="10" id="KW-1185">Reference proteome</keyword>
<feature type="active site" description="Nucleophile" evidence="5">
    <location>
        <position position="260"/>
    </location>
</feature>
<sequence>MKYSLFACAVLLMSASFQSTPKAGLKDAFRDEFYIGGALTLGQVTGREAGADLLLSTHFNSISPENGLKWGPVHPREGEYSFDFGDAYVAFGEKMDAFTIGHTLVWHQQTPEWVFQDAAGKEIGREALVARMEDHIATVVGRYRGKIHGWDVVNEAFEDNGDWRQSPWYRIAGQDFVKTAFRKAHEADPEAELYYNDYNVWIPAKRKAILAMAKELREEGIRIDGIGMQGHYRLDSPGIDQIEQAILDIHAAGLEVMVTELDVDVLPRPGRSEGADLNVNYAASPEWNPYADGLPASVESQLVDRYSSLFRLFRKHSDKISRVTFWGLHDGRSWLNNWPVRGRTNYPLLFDREMKLKKGFFEGLEETSGY</sequence>
<dbReference type="SUPFAM" id="SSF51445">
    <property type="entry name" value="(Trans)glycosidases"/>
    <property type="match status" value="1"/>
</dbReference>